<comment type="similarity">
    <text evidence="4 7">Belongs to the LeuD family. LeuD type 2 subfamily.</text>
</comment>
<comment type="caution">
    <text evidence="9">The sequence shown here is derived from an EMBL/GenBank/DDBJ whole genome shotgun (WGS) entry which is preliminary data.</text>
</comment>
<comment type="subunit">
    <text evidence="5 7">Heterodimer of LeuC and LeuD.</text>
</comment>
<organism evidence="9 10">
    <name type="scientific">Aquibium pacificus</name>
    <dbReference type="NCBI Taxonomy" id="3153579"/>
    <lineage>
        <taxon>Bacteria</taxon>
        <taxon>Pseudomonadati</taxon>
        <taxon>Pseudomonadota</taxon>
        <taxon>Alphaproteobacteria</taxon>
        <taxon>Hyphomicrobiales</taxon>
        <taxon>Phyllobacteriaceae</taxon>
        <taxon>Aquibium</taxon>
    </lineage>
</organism>
<evidence type="ECO:0000259" key="8">
    <source>
        <dbReference type="Pfam" id="PF00694"/>
    </source>
</evidence>
<dbReference type="InterPro" id="IPR050075">
    <property type="entry name" value="LeuD"/>
</dbReference>
<comment type="pathway">
    <text evidence="3 7">Amino-acid biosynthesis; L-leucine biosynthesis; L-leucine from 3-methyl-2-oxobutanoate: step 2/4.</text>
</comment>
<sequence length="165" mass="17518">MTGRIFRFGDDIDTDQLAPGQYMKGGLEALAAHCLEGVRPDFAAAVRPGDVLVAGRNFGMGSSREQAAEALRHLGLAGVVALSFAGIFYRNAINLGLPVLVAADLSGVEDGDLAELDLDGGQLRLTSRGSVVALEPLPDNLRRLLADGGLVPHLKKRFLQEREKA</sequence>
<dbReference type="NCBIfam" id="TIGR02087">
    <property type="entry name" value="LEUD_arch"/>
    <property type="match status" value="1"/>
</dbReference>
<comment type="function">
    <text evidence="2 7">Catalyzes the isomerization between 2-isopropylmalate and 3-isopropylmalate, via the formation of 2-isopropylmaleate.</text>
</comment>
<evidence type="ECO:0000256" key="4">
    <source>
        <dbReference type="ARBA" id="ARBA00009869"/>
    </source>
</evidence>
<feature type="domain" description="Aconitase A/isopropylmalate dehydratase small subunit swivel" evidence="8">
    <location>
        <begin position="51"/>
        <end position="97"/>
    </location>
</feature>
<keyword evidence="10" id="KW-1185">Reference proteome</keyword>
<keyword evidence="7" id="KW-0100">Branched-chain amino acid biosynthesis</keyword>
<dbReference type="CDD" id="cd01577">
    <property type="entry name" value="IPMI_Swivel"/>
    <property type="match status" value="1"/>
</dbReference>
<protein>
    <recommendedName>
        <fullName evidence="7">3-isopropylmalate dehydratase small subunit</fullName>
        <ecNumber evidence="7">4.2.1.33</ecNumber>
    </recommendedName>
    <alternativeName>
        <fullName evidence="7">Alpha-IPM isomerase</fullName>
        <shortName evidence="7">IPMI</shortName>
    </alternativeName>
    <alternativeName>
        <fullName evidence="7">Isopropylmalate isomerase</fullName>
    </alternativeName>
</protein>
<evidence type="ECO:0000256" key="7">
    <source>
        <dbReference type="HAMAP-Rule" id="MF_01032"/>
    </source>
</evidence>
<comment type="catalytic activity">
    <reaction evidence="1 7">
        <text>(2R,3S)-3-isopropylmalate = (2S)-2-isopropylmalate</text>
        <dbReference type="Rhea" id="RHEA:32287"/>
        <dbReference type="ChEBI" id="CHEBI:1178"/>
        <dbReference type="ChEBI" id="CHEBI:35121"/>
        <dbReference type="EC" id="4.2.1.33"/>
    </reaction>
</comment>
<evidence type="ECO:0000313" key="10">
    <source>
        <dbReference type="Proteomes" id="UP001556692"/>
    </source>
</evidence>
<dbReference type="InterPro" id="IPR000573">
    <property type="entry name" value="AconitaseA/IPMdHydase_ssu_swvl"/>
</dbReference>
<dbReference type="EC" id="4.2.1.33" evidence="7"/>
<evidence type="ECO:0000313" key="9">
    <source>
        <dbReference type="EMBL" id="MEX0408297.1"/>
    </source>
</evidence>
<evidence type="ECO:0000256" key="1">
    <source>
        <dbReference type="ARBA" id="ARBA00000491"/>
    </source>
</evidence>
<evidence type="ECO:0000256" key="5">
    <source>
        <dbReference type="ARBA" id="ARBA00011271"/>
    </source>
</evidence>
<evidence type="ECO:0000256" key="3">
    <source>
        <dbReference type="ARBA" id="ARBA00004729"/>
    </source>
</evidence>
<dbReference type="HAMAP" id="MF_01032">
    <property type="entry name" value="LeuD_type2"/>
    <property type="match status" value="1"/>
</dbReference>
<name>A0ABV3SND5_9HYPH</name>
<dbReference type="Gene3D" id="3.20.19.10">
    <property type="entry name" value="Aconitase, domain 4"/>
    <property type="match status" value="1"/>
</dbReference>
<dbReference type="SUPFAM" id="SSF52016">
    <property type="entry name" value="LeuD/IlvD-like"/>
    <property type="match status" value="1"/>
</dbReference>
<dbReference type="RefSeq" id="WP_367956165.1">
    <property type="nucleotide sequence ID" value="NZ_JBDPGJ010000005.1"/>
</dbReference>
<dbReference type="PANTHER" id="PTHR43345">
    <property type="entry name" value="3-ISOPROPYLMALATE DEHYDRATASE SMALL SUBUNIT 2-RELATED-RELATED"/>
    <property type="match status" value="1"/>
</dbReference>
<evidence type="ECO:0000256" key="2">
    <source>
        <dbReference type="ARBA" id="ARBA00002695"/>
    </source>
</evidence>
<dbReference type="PANTHER" id="PTHR43345:SF2">
    <property type="entry name" value="3-ISOPROPYLMALATE DEHYDRATASE SMALL SUBUNIT 1"/>
    <property type="match status" value="1"/>
</dbReference>
<dbReference type="Pfam" id="PF00694">
    <property type="entry name" value="Aconitase_C"/>
    <property type="match status" value="1"/>
</dbReference>
<dbReference type="Proteomes" id="UP001556692">
    <property type="component" value="Unassembled WGS sequence"/>
</dbReference>
<dbReference type="InterPro" id="IPR015928">
    <property type="entry name" value="Aconitase/3IPM_dehydase_swvl"/>
</dbReference>
<keyword evidence="7" id="KW-0432">Leucine biosynthesis</keyword>
<dbReference type="InterPro" id="IPR033940">
    <property type="entry name" value="IPMI_Swivel"/>
</dbReference>
<keyword evidence="6 7" id="KW-0456">Lyase</keyword>
<dbReference type="InterPro" id="IPR011827">
    <property type="entry name" value="LeuD_type2/HacB/DmdB"/>
</dbReference>
<accession>A0ABV3SND5</accession>
<reference evidence="9 10" key="1">
    <citation type="submission" date="2024-05" db="EMBL/GenBank/DDBJ databases">
        <authorList>
            <person name="Jiang F."/>
        </authorList>
    </citation>
    <scope>NUCLEOTIDE SEQUENCE [LARGE SCALE GENOMIC DNA]</scope>
    <source>
        <strain evidence="9 10">LZ166</strain>
    </source>
</reference>
<evidence type="ECO:0000256" key="6">
    <source>
        <dbReference type="ARBA" id="ARBA00023239"/>
    </source>
</evidence>
<dbReference type="EMBL" id="JBDPGJ010000005">
    <property type="protein sequence ID" value="MEX0408297.1"/>
    <property type="molecule type" value="Genomic_DNA"/>
</dbReference>
<keyword evidence="7" id="KW-0028">Amino-acid biosynthesis</keyword>
<proteinExistence type="inferred from homology"/>
<gene>
    <name evidence="7" type="primary">leuD</name>
    <name evidence="9" type="ORF">ABGN05_21780</name>
</gene>